<accession>A0A512DRQ5</accession>
<name>A0A512DRQ5_9PROT</name>
<sequence length="536" mass="59836">MVTFGMIAWERLRLIETEGSAVLHCPRMRCWATAAPERPVKLLWDPPAGFEDQETAAIELDPDEALLRFAEFLPDGTLASITAAGHRLEQLDERIVNWFAGCRLGHGPSRVLADLRAQAAQSYPLLPFIIWELARAGDDSIDKAIAERAPLAVTLQRIFGAAWFVRLLHQLRPDFLPEGAGIDLTELLRTVCLLEPSQVPQSPQCWESFRAMQFMIAQIVPSHAPERVRVMAAKDMFRKAAGNWEAHPSDQLLQAYPGHVAQDLARNLVRPALVKLTPLNRSRDVPTHYNRASRLLFQGRGPKHILRICELWHKRQIGIHFRLSENFPPTEAGELRWEPLTAPFQATNGHLIVPLTDKPMLMQEAFSLSHCVGTYGYACAFDGRHVLSVRTEGGIPIATLAVKQHLATPAGIQHAISEFVGKSNGTPPAEARLAVNEWIDAIVDGRLPIDLESLKRAQAERQPLRLNLGEEEMAGDPEPSCYDHDKPGALDMALALYGPLLPTRVRRGGLPELVRVCSLGWIGYFQRHDRTDMPTR</sequence>
<evidence type="ECO:0000313" key="1">
    <source>
        <dbReference type="EMBL" id="GEO39172.1"/>
    </source>
</evidence>
<organism evidence="1 2">
    <name type="scientific">Skermanella aerolata</name>
    <dbReference type="NCBI Taxonomy" id="393310"/>
    <lineage>
        <taxon>Bacteria</taxon>
        <taxon>Pseudomonadati</taxon>
        <taxon>Pseudomonadota</taxon>
        <taxon>Alphaproteobacteria</taxon>
        <taxon>Rhodospirillales</taxon>
        <taxon>Azospirillaceae</taxon>
        <taxon>Skermanella</taxon>
    </lineage>
</organism>
<comment type="caution">
    <text evidence="1">The sequence shown here is derived from an EMBL/GenBank/DDBJ whole genome shotgun (WGS) entry which is preliminary data.</text>
</comment>
<gene>
    <name evidence="1" type="ORF">SAE02_33200</name>
</gene>
<dbReference type="EMBL" id="BJYZ01000014">
    <property type="protein sequence ID" value="GEO39172.1"/>
    <property type="molecule type" value="Genomic_DNA"/>
</dbReference>
<keyword evidence="2" id="KW-1185">Reference proteome</keyword>
<dbReference type="AlphaFoldDB" id="A0A512DRQ5"/>
<reference evidence="1 2" key="1">
    <citation type="submission" date="2019-07" db="EMBL/GenBank/DDBJ databases">
        <title>Whole genome shotgun sequence of Skermanella aerolata NBRC 106429.</title>
        <authorList>
            <person name="Hosoyama A."/>
            <person name="Uohara A."/>
            <person name="Ohji S."/>
            <person name="Ichikawa N."/>
        </authorList>
    </citation>
    <scope>NUCLEOTIDE SEQUENCE [LARGE SCALE GENOMIC DNA]</scope>
    <source>
        <strain evidence="1 2">NBRC 106429</strain>
    </source>
</reference>
<evidence type="ECO:0000313" key="2">
    <source>
        <dbReference type="Proteomes" id="UP000321523"/>
    </source>
</evidence>
<protein>
    <submittedName>
        <fullName evidence="1">Uncharacterized protein</fullName>
    </submittedName>
</protein>
<dbReference type="Proteomes" id="UP000321523">
    <property type="component" value="Unassembled WGS sequence"/>
</dbReference>
<proteinExistence type="predicted"/>